<dbReference type="STRING" id="1640674.SAMN05216323_10215"/>
<dbReference type="PIRSF" id="PIRSF004548">
    <property type="entry name" value="CreD"/>
    <property type="match status" value="1"/>
</dbReference>
<protein>
    <submittedName>
        <fullName evidence="1">Inner membrane protein</fullName>
    </submittedName>
</protein>
<proteinExistence type="predicted"/>
<organism evidence="1 2">
    <name type="scientific">Williamwhitmania taraxaci</name>
    <dbReference type="NCBI Taxonomy" id="1640674"/>
    <lineage>
        <taxon>Bacteria</taxon>
        <taxon>Pseudomonadati</taxon>
        <taxon>Bacteroidota</taxon>
        <taxon>Bacteroidia</taxon>
        <taxon>Bacteroidales</taxon>
        <taxon>Williamwhitmaniaceae</taxon>
        <taxon>Williamwhitmania</taxon>
    </lineage>
</organism>
<dbReference type="GO" id="GO:0005886">
    <property type="term" value="C:plasma membrane"/>
    <property type="evidence" value="ECO:0007669"/>
    <property type="project" value="TreeGrafter"/>
</dbReference>
<evidence type="ECO:0000313" key="1">
    <source>
        <dbReference type="EMBL" id="SDC20383.1"/>
    </source>
</evidence>
<dbReference type="PANTHER" id="PTHR30092:SF0">
    <property type="entry name" value="INNER MEMBRANE PROTEIN CRED"/>
    <property type="match status" value="1"/>
</dbReference>
<dbReference type="Proteomes" id="UP000199452">
    <property type="component" value="Unassembled WGS sequence"/>
</dbReference>
<reference evidence="1 2" key="1">
    <citation type="submission" date="2016-09" db="EMBL/GenBank/DDBJ databases">
        <authorList>
            <person name="Capua I."/>
            <person name="De Benedictis P."/>
            <person name="Joannis T."/>
            <person name="Lombin L.H."/>
            <person name="Cattoli G."/>
        </authorList>
    </citation>
    <scope>NUCLEOTIDE SEQUENCE [LARGE SCALE GENOMIC DNA]</scope>
    <source>
        <strain evidence="1 2">A7P-90m</strain>
    </source>
</reference>
<dbReference type="AlphaFoldDB" id="A0A1G6JNV4"/>
<dbReference type="NCBIfam" id="NF008712">
    <property type="entry name" value="PRK11715.1-1"/>
    <property type="match status" value="1"/>
</dbReference>
<evidence type="ECO:0000313" key="2">
    <source>
        <dbReference type="Proteomes" id="UP000199452"/>
    </source>
</evidence>
<dbReference type="EMBL" id="FMYP01000021">
    <property type="protein sequence ID" value="SDC20383.1"/>
    <property type="molecule type" value="Genomic_DNA"/>
</dbReference>
<dbReference type="RefSeq" id="WP_092437418.1">
    <property type="nucleotide sequence ID" value="NZ_FMYP01000021.1"/>
</dbReference>
<sequence>MATSDVRSWISQSVSFKIFVVGILALFLLIPAAMIRDLIKERQLNSEQVVNEISGKWGNAQTVAGPVISVPFIRRTAVNGKIVESREYAHFLPEQLDISGKMDPEIRYRGIYKVILYTTDMLIKGTFKNPDFGEWKIAPADILWDEAYVSLGIPDMRGIKNDLKIQFNGVDYEVTPGLDSQDVLKQGISARVKLDASNTYTYSINLKLKGSSALSFVPLGKVSKVAMESTWATPKFDGAFLPENREVGPAGFKADWTVLHLNRNFPQKWIGSNYDVYESAFGVNLLFPVDHYQKSERAAKYALMFIALTFMVFLFSEILNRRKIHPVQYILVGLALCVFYTLLVSLSEQLGFTVAYILASSGTIGLIGSYAFAIFKNRRQSLVLIGVLGVLYIFLFTILQLEDYALIMGSIGLFAALAVVMRISRKVDWYSPLNGGPAEMPKE</sequence>
<dbReference type="PANTHER" id="PTHR30092">
    <property type="entry name" value="INNER MEMBRANE PROTEIN CRED"/>
    <property type="match status" value="1"/>
</dbReference>
<keyword evidence="2" id="KW-1185">Reference proteome</keyword>
<dbReference type="OrthoDB" id="9791851at2"/>
<dbReference type="Pfam" id="PF06123">
    <property type="entry name" value="CreD"/>
    <property type="match status" value="1"/>
</dbReference>
<gene>
    <name evidence="1" type="ORF">SAMN05216323_10215</name>
</gene>
<name>A0A1G6JNV4_9BACT</name>
<accession>A0A1G6JNV4</accession>
<dbReference type="InterPro" id="IPR010364">
    <property type="entry name" value="Uncharacterised_IM_CreD"/>
</dbReference>